<dbReference type="InterPro" id="IPR036942">
    <property type="entry name" value="Beta-barrel_TonB_sf"/>
</dbReference>
<keyword evidence="3" id="KW-0998">Cell outer membrane</keyword>
<feature type="domain" description="Outer membrane protein beta-barrel" evidence="5">
    <location>
        <begin position="384"/>
        <end position="787"/>
    </location>
</feature>
<dbReference type="EMBL" id="JBHUDG010000003">
    <property type="protein sequence ID" value="MFD1628718.1"/>
    <property type="molecule type" value="Genomic_DNA"/>
</dbReference>
<dbReference type="Gene3D" id="2.170.130.10">
    <property type="entry name" value="TonB-dependent receptor, plug domain"/>
    <property type="match status" value="1"/>
</dbReference>
<dbReference type="InterPro" id="IPR041700">
    <property type="entry name" value="OMP_b-brl_3"/>
</dbReference>
<evidence type="ECO:0000256" key="4">
    <source>
        <dbReference type="SAM" id="SignalP"/>
    </source>
</evidence>
<evidence type="ECO:0000259" key="5">
    <source>
        <dbReference type="Pfam" id="PF14905"/>
    </source>
</evidence>
<dbReference type="Proteomes" id="UP001597118">
    <property type="component" value="Unassembled WGS sequence"/>
</dbReference>
<keyword evidence="2" id="KW-0472">Membrane</keyword>
<dbReference type="Gene3D" id="2.60.40.1120">
    <property type="entry name" value="Carboxypeptidase-like, regulatory domain"/>
    <property type="match status" value="1"/>
</dbReference>
<evidence type="ECO:0000313" key="7">
    <source>
        <dbReference type="Proteomes" id="UP001597118"/>
    </source>
</evidence>
<keyword evidence="7" id="KW-1185">Reference proteome</keyword>
<feature type="signal peptide" evidence="4">
    <location>
        <begin position="1"/>
        <end position="20"/>
    </location>
</feature>
<dbReference type="SUPFAM" id="SSF49464">
    <property type="entry name" value="Carboxypeptidase regulatory domain-like"/>
    <property type="match status" value="1"/>
</dbReference>
<evidence type="ECO:0000256" key="1">
    <source>
        <dbReference type="ARBA" id="ARBA00004442"/>
    </source>
</evidence>
<keyword evidence="4" id="KW-0732">Signal</keyword>
<dbReference type="PANTHER" id="PTHR40980">
    <property type="entry name" value="PLUG DOMAIN-CONTAINING PROTEIN"/>
    <property type="match status" value="1"/>
</dbReference>
<dbReference type="PANTHER" id="PTHR40980:SF4">
    <property type="entry name" value="TONB-DEPENDENT RECEPTOR-LIKE BETA-BARREL DOMAIN-CONTAINING PROTEIN"/>
    <property type="match status" value="1"/>
</dbReference>
<sequence length="813" mass="90845">MLKKIVFLGCILSAAGSTYAQSVKINGKLQDTNHQAIEYAGVSILRLPDSVRVKGTLTDSLGNFSFSGIAKGKYFIKANFMGYKPYTGKPFNYDGNTTNMGALIMESQASQMLSTVTVVAQKPLIEQQIDKTVLNVENSILSEGNTALELLEKAPGVNVDHDGNVSLKGRSGTSVLINGKLTYLSGRELSNLLKGTNSSSISKIEVMSNPSSKYDAAGNGGIINIVMKKNTATGFNGSVTLNGGSSRKARYDSGATLNFRSEKLNAYGNYTYGYRGETEYLDFSRNFYDNGIASGKPDRTSFQDTKTDEPLHTHNFRAGVDYFLNDKNTLGFLINGNSGKYTHDSKTGNLLLDNTATTVISDALSHNYDKQSWESLTYNLNFVHKFNKEGYEIAADADYSSNSFTSLLNLDTKYKGVTGDYNDRPSFRKGYIPSTTDVYVGKIDYSQPFLKNGKLELGIKSSFVEADNNLSYDTLKNNQWVNDAGSSNYFRYNEQIHAGYLSVNKDLNSFSIQLGLRGEYTQTKGHQITSDSLVNRNYFQLFPSLFLTKAVNKDDKVQFAYSRRIERPGYGDLNPFRVFRDPFLFYQGNPFLKPELTHTLQLSHSIKGKYITAINYNYTKDVMNWVPGQIDSINTTFSTPLNLSSFVNYGISFTASTNITRWWSGSHFANLYRNEYKGNHQQGTLNNSMTSFSFNSQNTLRLGNGFSAEVSGLYHSKVVYGISSQKPFFVISSGIQKSLLNDMAVIKLMVNDIFQSKQLKRTTQYENIDMYTHINLDNRRAMLSFTYRFGNQNIKKRERTTGSEDVTERVKGG</sequence>
<dbReference type="Pfam" id="PF14905">
    <property type="entry name" value="OMP_b-brl_3"/>
    <property type="match status" value="1"/>
</dbReference>
<dbReference type="InterPro" id="IPR008969">
    <property type="entry name" value="CarboxyPept-like_regulatory"/>
</dbReference>
<dbReference type="RefSeq" id="WP_379661104.1">
    <property type="nucleotide sequence ID" value="NZ_JBHUDG010000003.1"/>
</dbReference>
<evidence type="ECO:0000256" key="2">
    <source>
        <dbReference type="ARBA" id="ARBA00023136"/>
    </source>
</evidence>
<comment type="caution">
    <text evidence="6">The sequence shown here is derived from an EMBL/GenBank/DDBJ whole genome shotgun (WGS) entry which is preliminary data.</text>
</comment>
<feature type="chain" id="PRO_5046361639" evidence="4">
    <location>
        <begin position="21"/>
        <end position="813"/>
    </location>
</feature>
<protein>
    <submittedName>
        <fullName evidence="6">Outer membrane beta-barrel protein</fullName>
    </submittedName>
</protein>
<accession>A0ABW4I947</accession>
<reference evidence="7" key="1">
    <citation type="journal article" date="2019" name="Int. J. Syst. Evol. Microbiol.">
        <title>The Global Catalogue of Microorganisms (GCM) 10K type strain sequencing project: providing services to taxonomists for standard genome sequencing and annotation.</title>
        <authorList>
            <consortium name="The Broad Institute Genomics Platform"/>
            <consortium name="The Broad Institute Genome Sequencing Center for Infectious Disease"/>
            <person name="Wu L."/>
            <person name="Ma J."/>
        </authorList>
    </citation>
    <scope>NUCLEOTIDE SEQUENCE [LARGE SCALE GENOMIC DNA]</scope>
    <source>
        <strain evidence="7">CCUG 53762</strain>
    </source>
</reference>
<gene>
    <name evidence="6" type="ORF">ACFSAH_02455</name>
</gene>
<proteinExistence type="predicted"/>
<dbReference type="SUPFAM" id="SSF56935">
    <property type="entry name" value="Porins"/>
    <property type="match status" value="1"/>
</dbReference>
<name>A0ABW4I947_9SPHI</name>
<evidence type="ECO:0000256" key="3">
    <source>
        <dbReference type="ARBA" id="ARBA00023237"/>
    </source>
</evidence>
<evidence type="ECO:0000313" key="6">
    <source>
        <dbReference type="EMBL" id="MFD1628718.1"/>
    </source>
</evidence>
<dbReference type="InterPro" id="IPR037066">
    <property type="entry name" value="Plug_dom_sf"/>
</dbReference>
<comment type="subcellular location">
    <subcellularLocation>
        <location evidence="1">Cell outer membrane</location>
    </subcellularLocation>
</comment>
<organism evidence="6 7">
    <name type="scientific">Pseudopedobacter beijingensis</name>
    <dbReference type="NCBI Taxonomy" id="1207056"/>
    <lineage>
        <taxon>Bacteria</taxon>
        <taxon>Pseudomonadati</taxon>
        <taxon>Bacteroidota</taxon>
        <taxon>Sphingobacteriia</taxon>
        <taxon>Sphingobacteriales</taxon>
        <taxon>Sphingobacteriaceae</taxon>
        <taxon>Pseudopedobacter</taxon>
    </lineage>
</organism>
<dbReference type="Gene3D" id="2.40.170.20">
    <property type="entry name" value="TonB-dependent receptor, beta-barrel domain"/>
    <property type="match status" value="1"/>
</dbReference>
<dbReference type="Pfam" id="PF13620">
    <property type="entry name" value="CarboxypepD_reg"/>
    <property type="match status" value="1"/>
</dbReference>